<sequence>MIVNAVAENVLGTIGTILWTGQLLPQIWKSWREHSTAGLSHWLVFLWGLSGLFLGVYAIVQDLNIPLIIQPQLFAFLTLFSWGQCLYYDIGKSRLAACLMTGSVMLTIGALEVGMVFAIRPTMNQRAIDFFGVFASVLIAAGLLPQYWEIYKRKEVVGISILFITIDLLGGVFSDLSLIFRPKFDIIAAVAYSLVIVMDGLIVIAAMILNPRARKRRRLEAERESVSSNGPRQVTQSFTVPQYGSPPPRCIQRLDNFK</sequence>
<evidence type="ECO:0000256" key="4">
    <source>
        <dbReference type="ARBA" id="ARBA00023136"/>
    </source>
</evidence>
<feature type="transmembrane region" description="Helical" evidence="6">
    <location>
        <begin position="65"/>
        <end position="83"/>
    </location>
</feature>
<feature type="compositionally biased region" description="Polar residues" evidence="5">
    <location>
        <begin position="226"/>
        <end position="242"/>
    </location>
</feature>
<comment type="caution">
    <text evidence="7">The sequence shown here is derived from an EMBL/GenBank/DDBJ whole genome shotgun (WGS) entry which is preliminary data.</text>
</comment>
<keyword evidence="2 6" id="KW-0812">Transmembrane</keyword>
<evidence type="ECO:0000313" key="8">
    <source>
        <dbReference type="Proteomes" id="UP000565441"/>
    </source>
</evidence>
<evidence type="ECO:0000256" key="3">
    <source>
        <dbReference type="ARBA" id="ARBA00022989"/>
    </source>
</evidence>
<dbReference type="InterPro" id="IPR006603">
    <property type="entry name" value="PQ-loop_rpt"/>
</dbReference>
<feature type="transmembrane region" description="Helical" evidence="6">
    <location>
        <begin position="156"/>
        <end position="180"/>
    </location>
</feature>
<gene>
    <name evidence="7" type="ORF">D9615_007478</name>
</gene>
<dbReference type="Gene3D" id="1.20.1280.290">
    <property type="match status" value="2"/>
</dbReference>
<feature type="transmembrane region" description="Helical" evidence="6">
    <location>
        <begin position="95"/>
        <end position="119"/>
    </location>
</feature>
<feature type="transmembrane region" description="Helical" evidence="6">
    <location>
        <begin position="186"/>
        <end position="209"/>
    </location>
</feature>
<feature type="region of interest" description="Disordered" evidence="5">
    <location>
        <begin position="220"/>
        <end position="248"/>
    </location>
</feature>
<reference evidence="7 8" key="1">
    <citation type="journal article" date="2020" name="ISME J.">
        <title>Uncovering the hidden diversity of litter-decomposition mechanisms in mushroom-forming fungi.</title>
        <authorList>
            <person name="Floudas D."/>
            <person name="Bentzer J."/>
            <person name="Ahren D."/>
            <person name="Johansson T."/>
            <person name="Persson P."/>
            <person name="Tunlid A."/>
        </authorList>
    </citation>
    <scope>NUCLEOTIDE SEQUENCE [LARGE SCALE GENOMIC DNA]</scope>
    <source>
        <strain evidence="7 8">CBS 661.87</strain>
    </source>
</reference>
<evidence type="ECO:0000256" key="1">
    <source>
        <dbReference type="ARBA" id="ARBA00004141"/>
    </source>
</evidence>
<dbReference type="EMBL" id="JAACJP010000040">
    <property type="protein sequence ID" value="KAF5373268.1"/>
    <property type="molecule type" value="Genomic_DNA"/>
</dbReference>
<proteinExistence type="predicted"/>
<name>A0A8H5LXM2_9AGAR</name>
<dbReference type="Pfam" id="PF04193">
    <property type="entry name" value="PQ-loop"/>
    <property type="match status" value="2"/>
</dbReference>
<evidence type="ECO:0000256" key="5">
    <source>
        <dbReference type="SAM" id="MobiDB-lite"/>
    </source>
</evidence>
<accession>A0A8H5LXM2</accession>
<dbReference type="AlphaFoldDB" id="A0A8H5LXM2"/>
<feature type="transmembrane region" description="Helical" evidence="6">
    <location>
        <begin position="125"/>
        <end position="144"/>
    </location>
</feature>
<evidence type="ECO:0008006" key="9">
    <source>
        <dbReference type="Google" id="ProtNLM"/>
    </source>
</evidence>
<dbReference type="PANTHER" id="PTHR16201">
    <property type="entry name" value="SEVEN TRANSMEMBRANE PROTEIN 1-RELATED"/>
    <property type="match status" value="1"/>
</dbReference>
<comment type="subcellular location">
    <subcellularLocation>
        <location evidence="1">Membrane</location>
        <topology evidence="1">Multi-pass membrane protein</topology>
    </subcellularLocation>
</comment>
<dbReference type="Proteomes" id="UP000565441">
    <property type="component" value="Unassembled WGS sequence"/>
</dbReference>
<evidence type="ECO:0000256" key="6">
    <source>
        <dbReference type="SAM" id="Phobius"/>
    </source>
</evidence>
<keyword evidence="3 6" id="KW-1133">Transmembrane helix</keyword>
<evidence type="ECO:0000256" key="2">
    <source>
        <dbReference type="ARBA" id="ARBA00022692"/>
    </source>
</evidence>
<keyword evidence="8" id="KW-1185">Reference proteome</keyword>
<organism evidence="7 8">
    <name type="scientific">Tricholomella constricta</name>
    <dbReference type="NCBI Taxonomy" id="117010"/>
    <lineage>
        <taxon>Eukaryota</taxon>
        <taxon>Fungi</taxon>
        <taxon>Dikarya</taxon>
        <taxon>Basidiomycota</taxon>
        <taxon>Agaricomycotina</taxon>
        <taxon>Agaricomycetes</taxon>
        <taxon>Agaricomycetidae</taxon>
        <taxon>Agaricales</taxon>
        <taxon>Tricholomatineae</taxon>
        <taxon>Lyophyllaceae</taxon>
        <taxon>Tricholomella</taxon>
    </lineage>
</organism>
<dbReference type="PANTHER" id="PTHR16201:SF37">
    <property type="entry name" value="PQ-LOOP REPEAT-CONTAINING PROTEIN"/>
    <property type="match status" value="1"/>
</dbReference>
<evidence type="ECO:0000313" key="7">
    <source>
        <dbReference type="EMBL" id="KAF5373268.1"/>
    </source>
</evidence>
<dbReference type="SMART" id="SM00679">
    <property type="entry name" value="CTNS"/>
    <property type="match status" value="2"/>
</dbReference>
<dbReference type="OrthoDB" id="407617at2759"/>
<protein>
    <recommendedName>
        <fullName evidence="9">PQ-loop repeat-containing protein</fullName>
    </recommendedName>
</protein>
<dbReference type="GO" id="GO:0016020">
    <property type="term" value="C:membrane"/>
    <property type="evidence" value="ECO:0007669"/>
    <property type="project" value="UniProtKB-SubCell"/>
</dbReference>
<dbReference type="InterPro" id="IPR051415">
    <property type="entry name" value="LAAT-1"/>
</dbReference>
<feature type="transmembrane region" description="Helical" evidence="6">
    <location>
        <begin position="39"/>
        <end position="59"/>
    </location>
</feature>
<keyword evidence="4 6" id="KW-0472">Membrane</keyword>